<organism evidence="3 4">
    <name type="scientific">Methanocalculus chunghsingensis</name>
    <dbReference type="NCBI Taxonomy" id="156457"/>
    <lineage>
        <taxon>Archaea</taxon>
        <taxon>Methanobacteriati</taxon>
        <taxon>Methanobacteriota</taxon>
        <taxon>Stenosarchaea group</taxon>
        <taxon>Methanomicrobia</taxon>
        <taxon>Methanomicrobiales</taxon>
        <taxon>Methanocalculaceae</taxon>
        <taxon>Methanocalculus</taxon>
    </lineage>
</organism>
<comment type="caution">
    <text evidence="3">The sequence shown here is derived from an EMBL/GenBank/DDBJ whole genome shotgun (WGS) entry which is preliminary data.</text>
</comment>
<protein>
    <recommendedName>
        <fullName evidence="5">DUF4352 domain-containing protein</fullName>
    </recommendedName>
</protein>
<evidence type="ECO:0000313" key="3">
    <source>
        <dbReference type="EMBL" id="MBR1369674.1"/>
    </source>
</evidence>
<evidence type="ECO:0008006" key="5">
    <source>
        <dbReference type="Google" id="ProtNLM"/>
    </source>
</evidence>
<accession>A0A8J7W794</accession>
<sequence>MQQRKVVFIAGVLLLAIMVAGCVGPDSVSTGPAPTTGSDQTAPPEEEAGSDLVTAGMNEALVVTSGQKTFEITVLEVIRGRQANNLIQEGNMFNSEPDAGFEYLLVKVRKRFASGDGSEYTSSYEYQVYVEGAGNGPSFVVLPRTHADYKGTTLIRGGSAEGWLVFQVPVGKEAMLAYTSLFGGPAGFIRLS</sequence>
<proteinExistence type="predicted"/>
<keyword evidence="1" id="KW-0732">Signal</keyword>
<dbReference type="RefSeq" id="WP_211531415.1">
    <property type="nucleotide sequence ID" value="NZ_JWHL01000017.1"/>
</dbReference>
<feature type="compositionally biased region" description="Polar residues" evidence="2">
    <location>
        <begin position="28"/>
        <end position="41"/>
    </location>
</feature>
<dbReference type="Gene3D" id="2.60.40.1240">
    <property type="match status" value="1"/>
</dbReference>
<evidence type="ECO:0000313" key="4">
    <source>
        <dbReference type="Proteomes" id="UP000730161"/>
    </source>
</evidence>
<feature type="region of interest" description="Disordered" evidence="2">
    <location>
        <begin position="28"/>
        <end position="48"/>
    </location>
</feature>
<dbReference type="PROSITE" id="PS51257">
    <property type="entry name" value="PROKAR_LIPOPROTEIN"/>
    <property type="match status" value="1"/>
</dbReference>
<dbReference type="InterPro" id="IPR029050">
    <property type="entry name" value="Immunoprotect_excell_Ig-like"/>
</dbReference>
<evidence type="ECO:0000256" key="2">
    <source>
        <dbReference type="SAM" id="MobiDB-lite"/>
    </source>
</evidence>
<reference evidence="3" key="1">
    <citation type="submission" date="2014-12" db="EMBL/GenBank/DDBJ databases">
        <authorList>
            <person name="Huang H.-H."/>
            <person name="Chen S.-C."/>
            <person name="Lai M.-C."/>
        </authorList>
    </citation>
    <scope>NUCLEOTIDE SEQUENCE</scope>
    <source>
        <strain evidence="3">K1F9705b</strain>
    </source>
</reference>
<keyword evidence="4" id="KW-1185">Reference proteome</keyword>
<dbReference type="EMBL" id="JWHL01000017">
    <property type="protein sequence ID" value="MBR1369674.1"/>
    <property type="molecule type" value="Genomic_DNA"/>
</dbReference>
<dbReference type="Proteomes" id="UP000730161">
    <property type="component" value="Unassembled WGS sequence"/>
</dbReference>
<dbReference type="OrthoDB" id="51386at2157"/>
<name>A0A8J7W794_9EURY</name>
<dbReference type="AlphaFoldDB" id="A0A8J7W794"/>
<evidence type="ECO:0000256" key="1">
    <source>
        <dbReference type="ARBA" id="ARBA00022729"/>
    </source>
</evidence>
<gene>
    <name evidence="3" type="ORF">RJ53_09380</name>
</gene>